<protein>
    <submittedName>
        <fullName evidence="1">Uncharacterized protein</fullName>
    </submittedName>
</protein>
<accession>A0A368UQL2</accession>
<keyword evidence="2" id="KW-1185">Reference proteome</keyword>
<evidence type="ECO:0000313" key="2">
    <source>
        <dbReference type="Proteomes" id="UP000252733"/>
    </source>
</evidence>
<reference evidence="1 2" key="1">
    <citation type="submission" date="2018-07" db="EMBL/GenBank/DDBJ databases">
        <title>Freshwater and sediment microbial communities from various areas in North America, analyzing microbe dynamics in response to fracking.</title>
        <authorList>
            <person name="Lamendella R."/>
        </authorList>
    </citation>
    <scope>NUCLEOTIDE SEQUENCE [LARGE SCALE GENOMIC DNA]</scope>
    <source>
        <strain evidence="1 2">160A</strain>
    </source>
</reference>
<evidence type="ECO:0000313" key="1">
    <source>
        <dbReference type="EMBL" id="RCW29111.1"/>
    </source>
</evidence>
<sequence>MQTINIQLNRSQFLKSIRKMDEKDKLAIYEELKHSLFPMRFEKLLKSTQSDEISFDEITKEVEDVRQQRYEEGKQGK</sequence>
<dbReference type="AlphaFoldDB" id="A0A368UQL2"/>
<name>A0A368UQL2_9BACT</name>
<comment type="caution">
    <text evidence="1">The sequence shown here is derived from an EMBL/GenBank/DDBJ whole genome shotgun (WGS) entry which is preliminary data.</text>
</comment>
<dbReference type="NCBIfam" id="NF047401">
    <property type="entry name" value="TA_anti_VapB15"/>
    <property type="match status" value="1"/>
</dbReference>
<organism evidence="1 2">
    <name type="scientific">Marinilabilia salmonicolor</name>
    <dbReference type="NCBI Taxonomy" id="989"/>
    <lineage>
        <taxon>Bacteria</taxon>
        <taxon>Pseudomonadati</taxon>
        <taxon>Bacteroidota</taxon>
        <taxon>Bacteroidia</taxon>
        <taxon>Marinilabiliales</taxon>
        <taxon>Marinilabiliaceae</taxon>
        <taxon>Marinilabilia</taxon>
    </lineage>
</organism>
<dbReference type="EMBL" id="QPIZ01000031">
    <property type="protein sequence ID" value="RCW29111.1"/>
    <property type="molecule type" value="Genomic_DNA"/>
</dbReference>
<proteinExistence type="predicted"/>
<gene>
    <name evidence="1" type="ORF">DFO77_13112</name>
</gene>
<dbReference type="Proteomes" id="UP000252733">
    <property type="component" value="Unassembled WGS sequence"/>
</dbReference>